<evidence type="ECO:0000256" key="1">
    <source>
        <dbReference type="ARBA" id="ARBA00004370"/>
    </source>
</evidence>
<keyword evidence="10" id="KW-0175">Coiled coil</keyword>
<evidence type="ECO:0000256" key="10">
    <source>
        <dbReference type="SAM" id="Coils"/>
    </source>
</evidence>
<comment type="subcellular location">
    <subcellularLocation>
        <location evidence="9">Cell membrane</location>
        <topology evidence="9">Lipid-anchor</topology>
    </subcellularLocation>
    <subcellularLocation>
        <location evidence="1">Membrane</location>
    </subcellularLocation>
</comment>
<feature type="chain" id="PRO_5021039236" evidence="9">
    <location>
        <begin position="27"/>
        <end position="494"/>
    </location>
</feature>
<proteinExistence type="inferred from homology"/>
<dbReference type="NCBIfam" id="TIGR01845">
    <property type="entry name" value="outer_NodT"/>
    <property type="match status" value="1"/>
</dbReference>
<evidence type="ECO:0000256" key="3">
    <source>
        <dbReference type="ARBA" id="ARBA00022452"/>
    </source>
</evidence>
<reference evidence="12 13" key="1">
    <citation type="journal article" date="2015" name="Antonie Van Leeuwenhoek">
        <title>Lampropedia puyangensis sp. nov., isolated from symptomatic bark of Populus ? euramericana canker and emended description of Lampropedia hyalina (Ehrenberg 1832) Lee et al. 2004.</title>
        <authorList>
            <person name="Li Y."/>
            <person name="Wang T."/>
            <person name="Piao C.G."/>
            <person name="Wang L.F."/>
            <person name="Tian G.Z."/>
            <person name="Zhu T.H."/>
            <person name="Guo M.W."/>
        </authorList>
    </citation>
    <scope>NUCLEOTIDE SEQUENCE [LARGE SCALE GENOMIC DNA]</scope>
    <source>
        <strain evidence="12 13">2-bin</strain>
    </source>
</reference>
<dbReference type="PANTHER" id="PTHR30203:SF20">
    <property type="entry name" value="MULTIDRUG RESISTANCE OUTER MEMBRANE PROTEIN MDTP-RELATED"/>
    <property type="match status" value="1"/>
</dbReference>
<sequence length="494" mass="53087">MFQNNFSVAARCVPQLLVMSVVSLLAACADFSGIHTSSELRSPSSVGLPSASAATEEHANTAQPLPLQGAWWQALGSMELNVLVEKALEGNPSMGIARARLVKAQAGIESVQAQDRPQLSAQTSVVRQHFNEHGLYPAPVAGAQYTNASAQLNGRWELDVFGRNRAALESAIGAARAAQADAQAAKLLLATQVVQAYIDMARVQDQLLVAQRTLTQRQETLQLVKQRFDAGLDTTLEVRQSEGGLPEARLQIEQLHEQLNLARNALAALTGQPQLAQKLAEHRAPTLSQLQLLEVPQTLPAELLGRRADVVAARWRVESASGAVDVAKAAFYPNVSLTAFLGLASLDLGQWINTGSRTWGVGPAISLPIFEGGSLRANLKSQTADYDEAVERYNQQVIAAVKEVTDQLTSLTAIARQQREQSQALEATESAYQIARDRYAAGLGNYLNVLTAESAVLTQQRLRVELQSRALQTRVALAHALGGGFQAAEMVDGV</sequence>
<dbReference type="GO" id="GO:0005886">
    <property type="term" value="C:plasma membrane"/>
    <property type="evidence" value="ECO:0007669"/>
    <property type="project" value="UniProtKB-SubCell"/>
</dbReference>
<dbReference type="Gene3D" id="2.20.200.10">
    <property type="entry name" value="Outer membrane efflux proteins (OEP)"/>
    <property type="match status" value="1"/>
</dbReference>
<dbReference type="EMBL" id="STFG01000003">
    <property type="protein sequence ID" value="THU04180.1"/>
    <property type="molecule type" value="Genomic_DNA"/>
</dbReference>
<accession>A0A4S8F9P6</accession>
<keyword evidence="7 9" id="KW-0564">Palmitate</keyword>
<dbReference type="InterPro" id="IPR003423">
    <property type="entry name" value="OMP_efflux"/>
</dbReference>
<feature type="signal peptide" evidence="9">
    <location>
        <begin position="1"/>
        <end position="26"/>
    </location>
</feature>
<feature type="compositionally biased region" description="Polar residues" evidence="11">
    <location>
        <begin position="37"/>
        <end position="47"/>
    </location>
</feature>
<keyword evidence="3 9" id="KW-1134">Transmembrane beta strand</keyword>
<comment type="similarity">
    <text evidence="2 9">Belongs to the outer membrane factor (OMF) (TC 1.B.17) family.</text>
</comment>
<dbReference type="OrthoDB" id="9770517at2"/>
<organism evidence="12 13">
    <name type="scientific">Lampropedia puyangensis</name>
    <dbReference type="NCBI Taxonomy" id="1330072"/>
    <lineage>
        <taxon>Bacteria</taxon>
        <taxon>Pseudomonadati</taxon>
        <taxon>Pseudomonadota</taxon>
        <taxon>Betaproteobacteria</taxon>
        <taxon>Burkholderiales</taxon>
        <taxon>Comamonadaceae</taxon>
        <taxon>Lampropedia</taxon>
    </lineage>
</organism>
<feature type="coiled-coil region" evidence="10">
    <location>
        <begin position="245"/>
        <end position="272"/>
    </location>
</feature>
<keyword evidence="5 9" id="KW-0732">Signal</keyword>
<keyword evidence="4 9" id="KW-0812">Transmembrane</keyword>
<feature type="region of interest" description="Disordered" evidence="11">
    <location>
        <begin position="37"/>
        <end position="60"/>
    </location>
</feature>
<evidence type="ECO:0000313" key="12">
    <source>
        <dbReference type="EMBL" id="THU04180.1"/>
    </source>
</evidence>
<protein>
    <submittedName>
        <fullName evidence="12">Efflux transporter outer membrane subunit</fullName>
    </submittedName>
</protein>
<evidence type="ECO:0000256" key="8">
    <source>
        <dbReference type="ARBA" id="ARBA00023288"/>
    </source>
</evidence>
<evidence type="ECO:0000256" key="11">
    <source>
        <dbReference type="SAM" id="MobiDB-lite"/>
    </source>
</evidence>
<dbReference type="SUPFAM" id="SSF56954">
    <property type="entry name" value="Outer membrane efflux proteins (OEP)"/>
    <property type="match status" value="1"/>
</dbReference>
<comment type="caution">
    <text evidence="12">The sequence shown here is derived from an EMBL/GenBank/DDBJ whole genome shotgun (WGS) entry which is preliminary data.</text>
</comment>
<keyword evidence="6 9" id="KW-0472">Membrane</keyword>
<evidence type="ECO:0000256" key="5">
    <source>
        <dbReference type="ARBA" id="ARBA00022729"/>
    </source>
</evidence>
<keyword evidence="8 9" id="KW-0449">Lipoprotein</keyword>
<dbReference type="Proteomes" id="UP000308917">
    <property type="component" value="Unassembled WGS sequence"/>
</dbReference>
<keyword evidence="13" id="KW-1185">Reference proteome</keyword>
<evidence type="ECO:0000313" key="13">
    <source>
        <dbReference type="Proteomes" id="UP000308917"/>
    </source>
</evidence>
<evidence type="ECO:0000256" key="2">
    <source>
        <dbReference type="ARBA" id="ARBA00007613"/>
    </source>
</evidence>
<evidence type="ECO:0000256" key="7">
    <source>
        <dbReference type="ARBA" id="ARBA00023139"/>
    </source>
</evidence>
<name>A0A4S8F9P6_9BURK</name>
<dbReference type="InterPro" id="IPR010131">
    <property type="entry name" value="MdtP/NodT-like"/>
</dbReference>
<dbReference type="GO" id="GO:0015562">
    <property type="term" value="F:efflux transmembrane transporter activity"/>
    <property type="evidence" value="ECO:0007669"/>
    <property type="project" value="InterPro"/>
</dbReference>
<dbReference type="Pfam" id="PF02321">
    <property type="entry name" value="OEP"/>
    <property type="match status" value="2"/>
</dbReference>
<dbReference type="Gene3D" id="1.20.1600.10">
    <property type="entry name" value="Outer membrane efflux proteins (OEP)"/>
    <property type="match status" value="1"/>
</dbReference>
<gene>
    <name evidence="12" type="ORF">E9531_05270</name>
</gene>
<dbReference type="AlphaFoldDB" id="A0A4S8F9P6"/>
<evidence type="ECO:0000256" key="6">
    <source>
        <dbReference type="ARBA" id="ARBA00023136"/>
    </source>
</evidence>
<dbReference type="PANTHER" id="PTHR30203">
    <property type="entry name" value="OUTER MEMBRANE CATION EFFLUX PROTEIN"/>
    <property type="match status" value="1"/>
</dbReference>
<evidence type="ECO:0000256" key="9">
    <source>
        <dbReference type="RuleBase" id="RU362097"/>
    </source>
</evidence>
<evidence type="ECO:0000256" key="4">
    <source>
        <dbReference type="ARBA" id="ARBA00022692"/>
    </source>
</evidence>